<gene>
    <name evidence="2" type="ORF">SGLAU_32665</name>
</gene>
<sequence length="507" mass="55451">MVPYFNPRAQACLPALTTAGTSARLGLIEAFEKADDLQGVAGRHPGETLAVLELLKGVAYAADVYPETSSEWRTWVTSRRPFTDVADWLRQQPDDAWNFFHPERPLFQNGLLAPFMSEHGVGTSQIVMHHVGDYVQLFDRHHLHHGEPLTPADAFMAVITQHVCGNGGRGMIPGSLLGAALNNQAMCRAGQRVHVTALGRTLGDTLRLNLHPHDGDPGSFNYTWTDRPRRSFTAKPTARTPDGPADLHSILGRSILTRPVRLPDGTWGVDRVLMGAGDIVDLTHASALQDAVMEKGTPLKASGARALWREAHSLYAATARREKGMDLYGRLATLPEGHRVTLWTVGLLARPGKLIAWVNDAFPYIPGREAALRQASEEGCAIAEYVAAALDDAAYAAWRVAYPNPKPADKQGQLARFKAAGEHFAATEPLFHELLDEAAEGTPVPEALTTYATEVRSNAEHFLAERLRSLPPSSQGHRASTEAREKLADRLDNPRTAPTYLRKEQPA</sequence>
<feature type="region of interest" description="Disordered" evidence="1">
    <location>
        <begin position="467"/>
        <end position="507"/>
    </location>
</feature>
<dbReference type="HOGENOM" id="CLU_537370_0_0_11"/>
<reference evidence="3" key="1">
    <citation type="journal article" date="2015" name="J. Biotechnol.">
        <title>Complete genome sequence of the actinobacterium Streptomyces glaucescens GLA.O (DSM 40922) consisting of a linear chromosome and one linear plasmid.</title>
        <authorList>
            <person name="Ortseifen V."/>
            <person name="Winkler A."/>
            <person name="Albersmeier A."/>
            <person name="Wendler S."/>
            <person name="Puhler A."/>
            <person name="Kalinowski J."/>
            <person name="Ruckert C."/>
        </authorList>
    </citation>
    <scope>NUCLEOTIDE SEQUENCE [LARGE SCALE GENOMIC DNA]</scope>
    <source>
        <strain evidence="3">DSM 40922 / GLA O</strain>
        <plasmid evidence="3">pSglau1</plasmid>
    </source>
</reference>
<name>A0A089XMM5_STRGA</name>
<dbReference type="AlphaFoldDB" id="A0A089XMM5"/>
<evidence type="ECO:0000256" key="1">
    <source>
        <dbReference type="SAM" id="MobiDB-lite"/>
    </source>
</evidence>
<geneLocation type="plasmid" evidence="2 3">
    <name>pSglau1</name>
</geneLocation>
<evidence type="ECO:0000313" key="2">
    <source>
        <dbReference type="EMBL" id="AIS02465.1"/>
    </source>
</evidence>
<keyword evidence="3" id="KW-1185">Reference proteome</keyword>
<accession>A0A089XMM5</accession>
<proteinExistence type="predicted"/>
<organism evidence="2 3">
    <name type="scientific">Streptomyces glaucescens</name>
    <dbReference type="NCBI Taxonomy" id="1907"/>
    <lineage>
        <taxon>Bacteria</taxon>
        <taxon>Bacillati</taxon>
        <taxon>Actinomycetota</taxon>
        <taxon>Actinomycetes</taxon>
        <taxon>Kitasatosporales</taxon>
        <taxon>Streptomycetaceae</taxon>
        <taxon>Streptomyces</taxon>
    </lineage>
</organism>
<protein>
    <submittedName>
        <fullName evidence="2">Cse1 family CRISPR-associated protein</fullName>
    </submittedName>
</protein>
<dbReference type="Pfam" id="PF09481">
    <property type="entry name" value="CRISPR_Cse1"/>
    <property type="match status" value="1"/>
</dbReference>
<keyword evidence="2" id="KW-0614">Plasmid</keyword>
<dbReference type="InterPro" id="IPR013381">
    <property type="entry name" value="CRISPR-assoc_prot_Cse1"/>
</dbReference>
<dbReference type="EMBL" id="CP009439">
    <property type="protein sequence ID" value="AIS02465.1"/>
    <property type="molecule type" value="Genomic_DNA"/>
</dbReference>
<dbReference type="RefSeq" id="WP_052414184.1">
    <property type="nucleotide sequence ID" value="NZ_CP009439.1"/>
</dbReference>
<dbReference type="Proteomes" id="UP000029482">
    <property type="component" value="Plasmid pSglau1"/>
</dbReference>
<dbReference type="KEGG" id="sgu:SGLAU_32665"/>
<dbReference type="eggNOG" id="ENOG5031SZV">
    <property type="taxonomic scope" value="Bacteria"/>
</dbReference>
<dbReference type="OrthoDB" id="3446946at2"/>
<feature type="compositionally biased region" description="Basic and acidic residues" evidence="1">
    <location>
        <begin position="479"/>
        <end position="493"/>
    </location>
</feature>
<evidence type="ECO:0000313" key="3">
    <source>
        <dbReference type="Proteomes" id="UP000029482"/>
    </source>
</evidence>